<feature type="region of interest" description="Disordered" evidence="1">
    <location>
        <begin position="1"/>
        <end position="110"/>
    </location>
</feature>
<sequence length="110" mass="11245">MPITDHTAESAGPPATGSPSREVPRRPGHPRRDGGKTPSPAPALPEAVSAPGCPDRFCDFSDERETEQMRAGVRSAPHGANAAPSATREPGVRASGGDGPGPYHRTAVSG</sequence>
<keyword evidence="3" id="KW-1185">Reference proteome</keyword>
<organism evidence="2 3">
    <name type="scientific">Nocardiopsis flavescens</name>
    <dbReference type="NCBI Taxonomy" id="758803"/>
    <lineage>
        <taxon>Bacteria</taxon>
        <taxon>Bacillati</taxon>
        <taxon>Actinomycetota</taxon>
        <taxon>Actinomycetes</taxon>
        <taxon>Streptosporangiales</taxon>
        <taxon>Nocardiopsidaceae</taxon>
        <taxon>Nocardiopsis</taxon>
    </lineage>
</organism>
<reference evidence="2 3" key="1">
    <citation type="submission" date="2016-11" db="EMBL/GenBank/DDBJ databases">
        <authorList>
            <person name="Jaros S."/>
            <person name="Januszkiewicz K."/>
            <person name="Wedrychowicz H."/>
        </authorList>
    </citation>
    <scope>NUCLEOTIDE SEQUENCE [LARGE SCALE GENOMIC DNA]</scope>
    <source>
        <strain evidence="2 3">CGMCC 4.5723</strain>
    </source>
</reference>
<dbReference type="AlphaFoldDB" id="A0A1M6GAB1"/>
<evidence type="ECO:0000256" key="1">
    <source>
        <dbReference type="SAM" id="MobiDB-lite"/>
    </source>
</evidence>
<evidence type="ECO:0000313" key="3">
    <source>
        <dbReference type="Proteomes" id="UP000184452"/>
    </source>
</evidence>
<feature type="compositionally biased region" description="Basic and acidic residues" evidence="1">
    <location>
        <begin position="22"/>
        <end position="35"/>
    </location>
</feature>
<dbReference type="RefSeq" id="WP_073377130.1">
    <property type="nucleotide sequence ID" value="NZ_FQZK01000003.1"/>
</dbReference>
<protein>
    <submittedName>
        <fullName evidence="2">Uncharacterized protein</fullName>
    </submittedName>
</protein>
<gene>
    <name evidence="2" type="ORF">SAMN05421803_103334</name>
</gene>
<feature type="compositionally biased region" description="Basic and acidic residues" evidence="1">
    <location>
        <begin position="56"/>
        <end position="68"/>
    </location>
</feature>
<evidence type="ECO:0000313" key="2">
    <source>
        <dbReference type="EMBL" id="SHJ06876.1"/>
    </source>
</evidence>
<dbReference type="EMBL" id="FQZK01000003">
    <property type="protein sequence ID" value="SHJ06876.1"/>
    <property type="molecule type" value="Genomic_DNA"/>
</dbReference>
<accession>A0A1M6GAB1</accession>
<dbReference type="STRING" id="758803.SAMN05421803_103334"/>
<proteinExistence type="predicted"/>
<dbReference type="Proteomes" id="UP000184452">
    <property type="component" value="Unassembled WGS sequence"/>
</dbReference>
<name>A0A1M6GAB1_9ACTN</name>